<evidence type="ECO:0000256" key="1">
    <source>
        <dbReference type="SAM" id="Phobius"/>
    </source>
</evidence>
<feature type="chain" id="PRO_5046931600" description="Secreted protein" evidence="2">
    <location>
        <begin position="22"/>
        <end position="78"/>
    </location>
</feature>
<dbReference type="EMBL" id="JAVFWL010000001">
    <property type="protein sequence ID" value="KAK6727132.1"/>
    <property type="molecule type" value="Genomic_DNA"/>
</dbReference>
<keyword evidence="1" id="KW-0812">Transmembrane</keyword>
<gene>
    <name evidence="3" type="primary">Necator_chrI.g1187</name>
    <name evidence="3" type="ORF">RB195_005061</name>
</gene>
<accession>A0ABR1BL07</accession>
<dbReference type="Proteomes" id="UP001303046">
    <property type="component" value="Unassembled WGS sequence"/>
</dbReference>
<sequence>MNQHLYICLFFLSVFFQRSEASFGYGHGHTDVVHVPMIAAVPMYYVAHPMFASYGLVCCTTTRKRIAPKKHYPKNIDP</sequence>
<keyword evidence="2" id="KW-0732">Signal</keyword>
<name>A0ABR1BL07_NECAM</name>
<evidence type="ECO:0000313" key="4">
    <source>
        <dbReference type="Proteomes" id="UP001303046"/>
    </source>
</evidence>
<keyword evidence="4" id="KW-1185">Reference proteome</keyword>
<protein>
    <recommendedName>
        <fullName evidence="5">Secreted protein</fullName>
    </recommendedName>
</protein>
<evidence type="ECO:0000313" key="3">
    <source>
        <dbReference type="EMBL" id="KAK6727132.1"/>
    </source>
</evidence>
<feature type="signal peptide" evidence="2">
    <location>
        <begin position="1"/>
        <end position="21"/>
    </location>
</feature>
<keyword evidence="1" id="KW-1133">Transmembrane helix</keyword>
<comment type="caution">
    <text evidence="3">The sequence shown here is derived from an EMBL/GenBank/DDBJ whole genome shotgun (WGS) entry which is preliminary data.</text>
</comment>
<proteinExistence type="predicted"/>
<organism evidence="3 4">
    <name type="scientific">Necator americanus</name>
    <name type="common">Human hookworm</name>
    <dbReference type="NCBI Taxonomy" id="51031"/>
    <lineage>
        <taxon>Eukaryota</taxon>
        <taxon>Metazoa</taxon>
        <taxon>Ecdysozoa</taxon>
        <taxon>Nematoda</taxon>
        <taxon>Chromadorea</taxon>
        <taxon>Rhabditida</taxon>
        <taxon>Rhabditina</taxon>
        <taxon>Rhabditomorpha</taxon>
        <taxon>Strongyloidea</taxon>
        <taxon>Ancylostomatidae</taxon>
        <taxon>Bunostominae</taxon>
        <taxon>Necator</taxon>
    </lineage>
</organism>
<reference evidence="3 4" key="1">
    <citation type="submission" date="2023-08" db="EMBL/GenBank/DDBJ databases">
        <title>A Necator americanus chromosomal reference genome.</title>
        <authorList>
            <person name="Ilik V."/>
            <person name="Petrzelkova K.J."/>
            <person name="Pardy F."/>
            <person name="Fuh T."/>
            <person name="Niatou-Singa F.S."/>
            <person name="Gouil Q."/>
            <person name="Baker L."/>
            <person name="Ritchie M.E."/>
            <person name="Jex A.R."/>
            <person name="Gazzola D."/>
            <person name="Li H."/>
            <person name="Toshio Fujiwara R."/>
            <person name="Zhan B."/>
            <person name="Aroian R.V."/>
            <person name="Pafco B."/>
            <person name="Schwarz E.M."/>
        </authorList>
    </citation>
    <scope>NUCLEOTIDE SEQUENCE [LARGE SCALE GENOMIC DNA]</scope>
    <source>
        <strain evidence="3 4">Aroian</strain>
        <tissue evidence="3">Whole animal</tissue>
    </source>
</reference>
<keyword evidence="1" id="KW-0472">Membrane</keyword>
<evidence type="ECO:0008006" key="5">
    <source>
        <dbReference type="Google" id="ProtNLM"/>
    </source>
</evidence>
<feature type="transmembrane region" description="Helical" evidence="1">
    <location>
        <begin position="37"/>
        <end position="60"/>
    </location>
</feature>
<evidence type="ECO:0000256" key="2">
    <source>
        <dbReference type="SAM" id="SignalP"/>
    </source>
</evidence>